<proteinExistence type="inferred from homology"/>
<protein>
    <recommendedName>
        <fullName evidence="4">ribose-5-phosphate isomerase</fullName>
        <ecNumber evidence="4">5.3.1.6</ecNumber>
    </recommendedName>
</protein>
<feature type="region of interest" description="Disordered" evidence="6">
    <location>
        <begin position="1"/>
        <end position="33"/>
    </location>
</feature>
<accession>A0A7S3X031</accession>
<dbReference type="SUPFAM" id="SSF100950">
    <property type="entry name" value="NagB/RpiA/CoA transferase-like"/>
    <property type="match status" value="1"/>
</dbReference>
<dbReference type="GO" id="GO:0004751">
    <property type="term" value="F:ribose-5-phosphate isomerase activity"/>
    <property type="evidence" value="ECO:0007669"/>
    <property type="project" value="UniProtKB-EC"/>
</dbReference>
<dbReference type="EC" id="5.3.1.6" evidence="4"/>
<sequence>MRSKADAAFGAPATAPAAAPAPSGAPAAELSPQDALKRDVGYRSIDSHVRSNMVVGLGTGSTAYFMVERLGAKLANGELEGIVGIPTSNRTAEQAMKLGIPLSTLAAHPKIDVCIDGADAVDAKLNLIKGGGGAHLREKMVAEAASKFVVIVDESKLCESLGPSFPLPVEVIPFAHDHVLRQIGELPSLRESAPTPKLRQLKSGGLYTTDNGNYIVDVVCANPMTDPIAIAAELKKLTGVVEHGLFNQMASEVIVAGKQGVSVIKSSELA</sequence>
<dbReference type="EMBL" id="HBIQ01088290">
    <property type="protein sequence ID" value="CAE0588872.1"/>
    <property type="molecule type" value="Transcribed_RNA"/>
</dbReference>
<evidence type="ECO:0000256" key="4">
    <source>
        <dbReference type="ARBA" id="ARBA00011959"/>
    </source>
</evidence>
<dbReference type="Gene3D" id="3.30.70.260">
    <property type="match status" value="1"/>
</dbReference>
<dbReference type="HAMAP" id="MF_00170">
    <property type="entry name" value="Rib_5P_isom_A"/>
    <property type="match status" value="1"/>
</dbReference>
<dbReference type="InterPro" id="IPR050262">
    <property type="entry name" value="Ribose-5P_isomerase"/>
</dbReference>
<dbReference type="Pfam" id="PF06026">
    <property type="entry name" value="Rib_5-P_isom_A"/>
    <property type="match status" value="1"/>
</dbReference>
<evidence type="ECO:0000256" key="1">
    <source>
        <dbReference type="ARBA" id="ARBA00001713"/>
    </source>
</evidence>
<dbReference type="NCBIfam" id="NF001924">
    <property type="entry name" value="PRK00702.1"/>
    <property type="match status" value="1"/>
</dbReference>
<dbReference type="AlphaFoldDB" id="A0A7S3X031"/>
<organism evidence="7">
    <name type="scientific">Strombidinopsis acuminata</name>
    <dbReference type="NCBI Taxonomy" id="141414"/>
    <lineage>
        <taxon>Eukaryota</taxon>
        <taxon>Sar</taxon>
        <taxon>Alveolata</taxon>
        <taxon>Ciliophora</taxon>
        <taxon>Intramacronucleata</taxon>
        <taxon>Spirotrichea</taxon>
        <taxon>Choreotrichia</taxon>
        <taxon>Choreotrichida</taxon>
        <taxon>Strombidinopsidae</taxon>
        <taxon>Strombidinopsis</taxon>
    </lineage>
</organism>
<evidence type="ECO:0000313" key="7">
    <source>
        <dbReference type="EMBL" id="CAE0588872.1"/>
    </source>
</evidence>
<evidence type="ECO:0000256" key="3">
    <source>
        <dbReference type="ARBA" id="ARBA00008088"/>
    </source>
</evidence>
<name>A0A7S3X031_9SPIT</name>
<dbReference type="Gene3D" id="3.40.50.1360">
    <property type="match status" value="1"/>
</dbReference>
<comment type="similarity">
    <text evidence="3">Belongs to the ribose 5-phosphate isomerase family.</text>
</comment>
<keyword evidence="5" id="KW-0413">Isomerase</keyword>
<feature type="compositionally biased region" description="Low complexity" evidence="6">
    <location>
        <begin position="1"/>
        <end position="28"/>
    </location>
</feature>
<comment type="pathway">
    <text evidence="2">Carbohydrate degradation; pentose phosphate pathway; D-ribose 5-phosphate from D-ribulose 5-phosphate (non-oxidative stage): step 1/1.</text>
</comment>
<dbReference type="NCBIfam" id="TIGR00021">
    <property type="entry name" value="rpiA"/>
    <property type="match status" value="1"/>
</dbReference>
<reference evidence="7" key="1">
    <citation type="submission" date="2021-01" db="EMBL/GenBank/DDBJ databases">
        <authorList>
            <person name="Corre E."/>
            <person name="Pelletier E."/>
            <person name="Niang G."/>
            <person name="Scheremetjew M."/>
            <person name="Finn R."/>
            <person name="Kale V."/>
            <person name="Holt S."/>
            <person name="Cochrane G."/>
            <person name="Meng A."/>
            <person name="Brown T."/>
            <person name="Cohen L."/>
        </authorList>
    </citation>
    <scope>NUCLEOTIDE SEQUENCE</scope>
    <source>
        <strain evidence="7">SPMC142</strain>
    </source>
</reference>
<dbReference type="PANTHER" id="PTHR43748:SF3">
    <property type="entry name" value="RIBOSE-5-PHOSPHATE ISOMERASE 3, CHLOROPLASTIC-RELATED"/>
    <property type="match status" value="1"/>
</dbReference>
<gene>
    <name evidence="7" type="ORF">SACU0126_LOCUS28148</name>
</gene>
<evidence type="ECO:0000256" key="2">
    <source>
        <dbReference type="ARBA" id="ARBA00004988"/>
    </source>
</evidence>
<dbReference type="InterPro" id="IPR037171">
    <property type="entry name" value="NagB/RpiA_transferase-like"/>
</dbReference>
<comment type="catalytic activity">
    <reaction evidence="1">
        <text>aldehydo-D-ribose 5-phosphate = D-ribulose 5-phosphate</text>
        <dbReference type="Rhea" id="RHEA:14657"/>
        <dbReference type="ChEBI" id="CHEBI:58121"/>
        <dbReference type="ChEBI" id="CHEBI:58273"/>
        <dbReference type="EC" id="5.3.1.6"/>
    </reaction>
</comment>
<dbReference type="GO" id="GO:0009052">
    <property type="term" value="P:pentose-phosphate shunt, non-oxidative branch"/>
    <property type="evidence" value="ECO:0007669"/>
    <property type="project" value="InterPro"/>
</dbReference>
<evidence type="ECO:0000256" key="6">
    <source>
        <dbReference type="SAM" id="MobiDB-lite"/>
    </source>
</evidence>
<dbReference type="InterPro" id="IPR004788">
    <property type="entry name" value="Ribose5P_isomerase_type_A"/>
</dbReference>
<dbReference type="SUPFAM" id="SSF75445">
    <property type="entry name" value="D-ribose-5-phosphate isomerase (RpiA), lid domain"/>
    <property type="match status" value="1"/>
</dbReference>
<dbReference type="FunFam" id="3.40.50.1360:FF:000001">
    <property type="entry name" value="Ribose-5-phosphate isomerase A"/>
    <property type="match status" value="1"/>
</dbReference>
<dbReference type="CDD" id="cd01398">
    <property type="entry name" value="RPI_A"/>
    <property type="match status" value="1"/>
</dbReference>
<dbReference type="InterPro" id="IPR020672">
    <property type="entry name" value="Ribose5P_isomerase_typA_subgr"/>
</dbReference>
<dbReference type="PANTHER" id="PTHR43748">
    <property type="entry name" value="RIBOSE-5-PHOSPHATE ISOMERASE 3, CHLOROPLASTIC-RELATED"/>
    <property type="match status" value="1"/>
</dbReference>
<dbReference type="UniPathway" id="UPA00115">
    <property type="reaction ID" value="UER00412"/>
</dbReference>
<evidence type="ECO:0000256" key="5">
    <source>
        <dbReference type="ARBA" id="ARBA00023235"/>
    </source>
</evidence>